<organism evidence="10 11">
    <name type="scientific">Helianthus annuus</name>
    <name type="common">Common sunflower</name>
    <dbReference type="NCBI Taxonomy" id="4232"/>
    <lineage>
        <taxon>Eukaryota</taxon>
        <taxon>Viridiplantae</taxon>
        <taxon>Streptophyta</taxon>
        <taxon>Embryophyta</taxon>
        <taxon>Tracheophyta</taxon>
        <taxon>Spermatophyta</taxon>
        <taxon>Magnoliopsida</taxon>
        <taxon>eudicotyledons</taxon>
        <taxon>Gunneridae</taxon>
        <taxon>Pentapetalae</taxon>
        <taxon>asterids</taxon>
        <taxon>campanulids</taxon>
        <taxon>Asterales</taxon>
        <taxon>Asteraceae</taxon>
        <taxon>Asteroideae</taxon>
        <taxon>Heliantheae alliance</taxon>
        <taxon>Heliantheae</taxon>
        <taxon>Helianthus</taxon>
    </lineage>
</organism>
<protein>
    <submittedName>
        <fullName evidence="9 10">Proton-dependent oligopeptide transporter family</fullName>
    </submittedName>
</protein>
<dbReference type="EMBL" id="CM007904">
    <property type="protein sequence ID" value="OTF93650.1"/>
    <property type="molecule type" value="Genomic_DNA"/>
</dbReference>
<keyword evidence="5 8" id="KW-0472">Membrane</keyword>
<evidence type="ECO:0000256" key="4">
    <source>
        <dbReference type="ARBA" id="ARBA00022989"/>
    </source>
</evidence>
<dbReference type="PANTHER" id="PTHR11654">
    <property type="entry name" value="OLIGOPEPTIDE TRANSPORTER-RELATED"/>
    <property type="match status" value="1"/>
</dbReference>
<dbReference type="Pfam" id="PF00854">
    <property type="entry name" value="PTR2"/>
    <property type="match status" value="1"/>
</dbReference>
<dbReference type="EMBL" id="MNCJ02000330">
    <property type="protein sequence ID" value="KAF5762707.1"/>
    <property type="molecule type" value="Genomic_DNA"/>
</dbReference>
<dbReference type="GO" id="GO:0022857">
    <property type="term" value="F:transmembrane transporter activity"/>
    <property type="evidence" value="ECO:0000318"/>
    <property type="project" value="GO_Central"/>
</dbReference>
<dbReference type="AlphaFoldDB" id="A0A251S8F5"/>
<dbReference type="OMA" id="VASCICA"/>
<comment type="similarity">
    <text evidence="6">Belongs to the major facilitator superfamily. Phosphate:H(+) symporter (TC 2.A.1.9) family.</text>
</comment>
<reference evidence="10" key="2">
    <citation type="submission" date="2017-02" db="EMBL/GenBank/DDBJ databases">
        <title>Sunflower complete genome.</title>
        <authorList>
            <person name="Langlade N."/>
            <person name="Munos S."/>
        </authorList>
    </citation>
    <scope>NUCLEOTIDE SEQUENCE [LARGE SCALE GENOMIC DNA]</scope>
    <source>
        <tissue evidence="10">Leaves</tissue>
    </source>
</reference>
<dbReference type="Proteomes" id="UP000215914">
    <property type="component" value="Chromosome 15"/>
</dbReference>
<sequence>MDIEKGGNEGKTPEISTRHLDVNGKEKKRNSSYKQEDHKMILKSVLKMIPMCVVFSVLSLISATGSTFYLQQYNNLNTDSVIAIQFYSLVQDSSKFVIPFIYGCCLPKNEKVKIGVGIVCGVASCICAWQLEVYRLKEVSHLVDQGVDDAYTSISFLWLVPQFCLLGCMEGLIDEGLLKFYYSQTKEEQHLPYVKEYIALVMGIGKLLNIFLILVFKGWFQDTVNRSRLDKYYLVLVILSSANFITYCFIARLFYKVQELTNVDQDFKNDELPEENQLELDEADQEQGESVGNSPDLVKVVKFS</sequence>
<evidence type="ECO:0000256" key="7">
    <source>
        <dbReference type="SAM" id="MobiDB-lite"/>
    </source>
</evidence>
<dbReference type="Gene3D" id="1.20.1250.20">
    <property type="entry name" value="MFS general substrate transporter like domains"/>
    <property type="match status" value="1"/>
</dbReference>
<feature type="transmembrane region" description="Helical" evidence="8">
    <location>
        <begin position="232"/>
        <end position="255"/>
    </location>
</feature>
<dbReference type="OrthoDB" id="975446at2759"/>
<proteinExistence type="inferred from homology"/>
<evidence type="ECO:0000256" key="3">
    <source>
        <dbReference type="ARBA" id="ARBA00022692"/>
    </source>
</evidence>
<feature type="transmembrane region" description="Helical" evidence="8">
    <location>
        <begin position="151"/>
        <end position="173"/>
    </location>
</feature>
<accession>A0A251S8F5</accession>
<feature type="transmembrane region" description="Helical" evidence="8">
    <location>
        <begin position="48"/>
        <end position="70"/>
    </location>
</feature>
<evidence type="ECO:0000256" key="1">
    <source>
        <dbReference type="ARBA" id="ARBA00004141"/>
    </source>
</evidence>
<gene>
    <name evidence="10" type="ORF">HannXRQ_Chr15g0463631</name>
    <name evidence="9" type="ORF">HanXRQr2_Chr15g0672021</name>
</gene>
<evidence type="ECO:0000256" key="5">
    <source>
        <dbReference type="ARBA" id="ARBA00023136"/>
    </source>
</evidence>
<reference evidence="9" key="3">
    <citation type="submission" date="2020-06" db="EMBL/GenBank/DDBJ databases">
        <title>Helianthus annuus Genome sequencing and assembly Release 2.</title>
        <authorList>
            <person name="Gouzy J."/>
            <person name="Langlade N."/>
            <person name="Munos S."/>
        </authorList>
    </citation>
    <scope>NUCLEOTIDE SEQUENCE</scope>
    <source>
        <tissue evidence="9">Leaves</tissue>
    </source>
</reference>
<evidence type="ECO:0000256" key="2">
    <source>
        <dbReference type="ARBA" id="ARBA00005982"/>
    </source>
</evidence>
<dbReference type="InterPro" id="IPR036259">
    <property type="entry name" value="MFS_trans_sf"/>
</dbReference>
<keyword evidence="11" id="KW-1185">Reference proteome</keyword>
<dbReference type="Gramene" id="mRNA:HanXRQr2_Chr15g0672021">
    <property type="protein sequence ID" value="CDS:HanXRQr2_Chr15g0672021.1"/>
    <property type="gene ID" value="HanXRQr2_Chr15g0672021"/>
</dbReference>
<comment type="similarity">
    <text evidence="2">Belongs to the major facilitator superfamily. Proton-dependent oligopeptide transporter (POT/PTR) (TC 2.A.17) family.</text>
</comment>
<dbReference type="GO" id="GO:0016020">
    <property type="term" value="C:membrane"/>
    <property type="evidence" value="ECO:0000318"/>
    <property type="project" value="GO_Central"/>
</dbReference>
<name>A0A251S8F5_HELAN</name>
<keyword evidence="4 8" id="KW-1133">Transmembrane helix</keyword>
<dbReference type="GO" id="GO:0055085">
    <property type="term" value="P:transmembrane transport"/>
    <property type="evidence" value="ECO:0000318"/>
    <property type="project" value="GO_Central"/>
</dbReference>
<feature type="compositionally biased region" description="Basic and acidic residues" evidence="7">
    <location>
        <begin position="1"/>
        <end position="25"/>
    </location>
</feature>
<evidence type="ECO:0000313" key="10">
    <source>
        <dbReference type="EMBL" id="OTF93650.1"/>
    </source>
</evidence>
<keyword evidence="3 8" id="KW-0812">Transmembrane</keyword>
<evidence type="ECO:0000313" key="9">
    <source>
        <dbReference type="EMBL" id="KAF5762707.1"/>
    </source>
</evidence>
<evidence type="ECO:0000256" key="6">
    <source>
        <dbReference type="ARBA" id="ARBA00044504"/>
    </source>
</evidence>
<dbReference type="InParanoid" id="A0A251S8F5"/>
<reference evidence="9 11" key="1">
    <citation type="journal article" date="2017" name="Nature">
        <title>The sunflower genome provides insights into oil metabolism, flowering and Asterid evolution.</title>
        <authorList>
            <person name="Badouin H."/>
            <person name="Gouzy J."/>
            <person name="Grassa C.J."/>
            <person name="Murat F."/>
            <person name="Staton S.E."/>
            <person name="Cottret L."/>
            <person name="Lelandais-Briere C."/>
            <person name="Owens G.L."/>
            <person name="Carrere S."/>
            <person name="Mayjonade B."/>
            <person name="Legrand L."/>
            <person name="Gill N."/>
            <person name="Kane N.C."/>
            <person name="Bowers J.E."/>
            <person name="Hubner S."/>
            <person name="Bellec A."/>
            <person name="Berard A."/>
            <person name="Berges H."/>
            <person name="Blanchet N."/>
            <person name="Boniface M.C."/>
            <person name="Brunel D."/>
            <person name="Catrice O."/>
            <person name="Chaidir N."/>
            <person name="Claudel C."/>
            <person name="Donnadieu C."/>
            <person name="Faraut T."/>
            <person name="Fievet G."/>
            <person name="Helmstetter N."/>
            <person name="King M."/>
            <person name="Knapp S.J."/>
            <person name="Lai Z."/>
            <person name="Le Paslier M.C."/>
            <person name="Lippi Y."/>
            <person name="Lorenzon L."/>
            <person name="Mandel J.R."/>
            <person name="Marage G."/>
            <person name="Marchand G."/>
            <person name="Marquand E."/>
            <person name="Bret-Mestries E."/>
            <person name="Morien E."/>
            <person name="Nambeesan S."/>
            <person name="Nguyen T."/>
            <person name="Pegot-Espagnet P."/>
            <person name="Pouilly N."/>
            <person name="Raftis F."/>
            <person name="Sallet E."/>
            <person name="Schiex T."/>
            <person name="Thomas J."/>
            <person name="Vandecasteele C."/>
            <person name="Vares D."/>
            <person name="Vear F."/>
            <person name="Vautrin S."/>
            <person name="Crespi M."/>
            <person name="Mangin B."/>
            <person name="Burke J.M."/>
            <person name="Salse J."/>
            <person name="Munos S."/>
            <person name="Vincourt P."/>
            <person name="Rieseberg L.H."/>
            <person name="Langlade N.B."/>
        </authorList>
    </citation>
    <scope>NUCLEOTIDE SEQUENCE [LARGE SCALE GENOMIC DNA]</scope>
    <source>
        <strain evidence="11">cv. SF193</strain>
        <tissue evidence="9">Leaves</tissue>
    </source>
</reference>
<feature type="region of interest" description="Disordered" evidence="7">
    <location>
        <begin position="1"/>
        <end position="35"/>
    </location>
</feature>
<evidence type="ECO:0000256" key="8">
    <source>
        <dbReference type="SAM" id="Phobius"/>
    </source>
</evidence>
<evidence type="ECO:0000313" key="11">
    <source>
        <dbReference type="Proteomes" id="UP000215914"/>
    </source>
</evidence>
<comment type="subcellular location">
    <subcellularLocation>
        <location evidence="1">Membrane</location>
        <topology evidence="1">Multi-pass membrane protein</topology>
    </subcellularLocation>
</comment>
<feature type="transmembrane region" description="Helical" evidence="8">
    <location>
        <begin position="194"/>
        <end position="220"/>
    </location>
</feature>
<dbReference type="InterPro" id="IPR000109">
    <property type="entry name" value="POT_fam"/>
</dbReference>